<dbReference type="EC" id="3.2.1.-" evidence="7"/>
<protein>
    <recommendedName>
        <fullName evidence="7">alpha-1,2-Mannosidase</fullName>
        <ecNumber evidence="7">3.2.1.-</ecNumber>
    </recommendedName>
</protein>
<feature type="active site" description="Proton donor" evidence="5">
    <location>
        <position position="177"/>
    </location>
</feature>
<evidence type="ECO:0000313" key="10">
    <source>
        <dbReference type="Proteomes" id="UP000030678"/>
    </source>
</evidence>
<dbReference type="Gene3D" id="1.50.10.10">
    <property type="match status" value="1"/>
</dbReference>
<dbReference type="EMBL" id="KB822698">
    <property type="protein sequence ID" value="ETI27331.1"/>
    <property type="molecule type" value="Genomic_DNA"/>
</dbReference>
<dbReference type="PANTHER" id="PTHR45679">
    <property type="entry name" value="ER DEGRADATION-ENHANCING ALPHA-MANNOSIDASE-LIKE PROTEIN 2"/>
    <property type="match status" value="1"/>
</dbReference>
<evidence type="ECO:0000256" key="7">
    <source>
        <dbReference type="RuleBase" id="RU361193"/>
    </source>
</evidence>
<feature type="active site" evidence="5">
    <location>
        <position position="516"/>
    </location>
</feature>
<dbReference type="GO" id="GO:1904380">
    <property type="term" value="P:endoplasmic reticulum mannose trimming"/>
    <property type="evidence" value="ECO:0007669"/>
    <property type="project" value="InterPro"/>
</dbReference>
<dbReference type="PANTHER" id="PTHR45679:SF5">
    <property type="entry name" value="ER DEGRADATION-ENHANCING ALPHA-MANNOSIDASE-LIKE PROTEIN 1"/>
    <property type="match status" value="1"/>
</dbReference>
<dbReference type="InterPro" id="IPR001382">
    <property type="entry name" value="Glyco_hydro_47"/>
</dbReference>
<dbReference type="RefSeq" id="XP_008723737.1">
    <property type="nucleotide sequence ID" value="XM_008725515.1"/>
</dbReference>
<evidence type="ECO:0000313" key="9">
    <source>
        <dbReference type="EMBL" id="ETI27331.1"/>
    </source>
</evidence>
<keyword evidence="3" id="KW-0256">Endoplasmic reticulum</keyword>
<organism evidence="9 10">
    <name type="scientific">Cladophialophora carrionii CBS 160.54</name>
    <dbReference type="NCBI Taxonomy" id="1279043"/>
    <lineage>
        <taxon>Eukaryota</taxon>
        <taxon>Fungi</taxon>
        <taxon>Dikarya</taxon>
        <taxon>Ascomycota</taxon>
        <taxon>Pezizomycotina</taxon>
        <taxon>Eurotiomycetes</taxon>
        <taxon>Chaetothyriomycetidae</taxon>
        <taxon>Chaetothyriales</taxon>
        <taxon>Herpotrichiellaceae</taxon>
        <taxon>Cladophialophora</taxon>
    </lineage>
</organism>
<gene>
    <name evidence="9" type="ORF">G647_09521</name>
</gene>
<dbReference type="InterPro" id="IPR044674">
    <property type="entry name" value="EDEM1/2/3"/>
</dbReference>
<evidence type="ECO:0000256" key="5">
    <source>
        <dbReference type="PIRSR" id="PIRSR601382-1"/>
    </source>
</evidence>
<dbReference type="SUPFAM" id="SSF48225">
    <property type="entry name" value="Seven-hairpin glycosidases"/>
    <property type="match status" value="1"/>
</dbReference>
<accession>V9DKU3</accession>
<feature type="compositionally biased region" description="Low complexity" evidence="8">
    <location>
        <begin position="891"/>
        <end position="915"/>
    </location>
</feature>
<comment type="subcellular location">
    <subcellularLocation>
        <location evidence="1">Endoplasmic reticulum</location>
    </subcellularLocation>
</comment>
<dbReference type="GO" id="GO:0044322">
    <property type="term" value="C:endoplasmic reticulum quality control compartment"/>
    <property type="evidence" value="ECO:0007669"/>
    <property type="project" value="GOC"/>
</dbReference>
<keyword evidence="7" id="KW-0326">Glycosidase</keyword>
<dbReference type="VEuPathDB" id="FungiDB:G647_09521"/>
<name>V9DKU3_9EURO</name>
<dbReference type="UniPathway" id="UPA00378"/>
<dbReference type="GO" id="GO:0036503">
    <property type="term" value="P:ERAD pathway"/>
    <property type="evidence" value="ECO:0007669"/>
    <property type="project" value="UniProtKB-ARBA"/>
</dbReference>
<sequence>MRIICRHVTPPATSLPTSLFTAPLLEWLRGILVVVLIASLASAAVVQAQTPGQIKALRKEAEDLFYHGFENYMTYAFPEDELRPISCKPLTRDSENPTHIEVNDPLGNYSLTLIDSLSTLAILASNPSSPRQNKPLRLFQDSVRDLVAQYGDGSDGWAGEGSRARGFDLDSKVQVFETAIRGLGGLLSAHLFAVGDLPIHGYRPPRNQLAYAQAWHKDQYHGKKQGILWPNAFEYDGQLLRLAYDLGSRLLPAFWSSTGIPYPRVNLRHGIPFYVNSPLNAGSEDGRCSAPSGAHEITETCSAGAGSLVLEFTVLSRLTGDPRFEELAKRAFWAVWQRRSSIDLIGGGIDAESGNWIGTWTGIGAGIDSFFEYALKSHILLSREARPVYDGVDEAHDPRLLHGPISPGDETPQAFLNAWNTAHSAIKRHLYRDTTYQHPHYIQADLVTGAARGFWVDALSAYYPGLLALAGEVEEAIETHLLQTALWTRFSALPERWNLVSGGIEGGLGWWVGRPEFIESTYYLYRATEDPWYFHVGEMVLRDIKRRCWTRCGWASIQNVLTGEQTDRMESFFLGETAKYLFLLFDPSHPLNHLDEPFVFTTEGHPLVIPRSVGHDIPQGPSWPRQEEESFCPVRSPSLPFTVSNVAARGDVYHAANLARLHLMPHRDKIESVLGEYAADHPSITVSDISSPSNYTYYPWTLPPELVPWNATSSVIPTRPTLDISFPAMPAPGINAPPLQRVKDGILINAIGGLRLGMVQDTPWLFEDGFHDAWRVQTINNIPLGKDEKIYLGRETGQDVLSPADPNFTRLKDHVMLDLVVDLNSAIEEPDPPAEAEPSQDDHDQPELIIEVPILGEASNDNAMRAAWNAIVSQISSLIKDTRPPATWPFSTPLSLTTPTKRAATSSRSTSTSSPGHGQGQPRYHLSAVTATGPGAAPLPSWPEVPNFVPLNSPSPPPLPWTKIYATDQLCDHKIPLSVVRTHQVLVVKRGGCDWSDKLENIPAFTPGNSALQLVVVVNYEQGQDQGVAEDDGDDGNEDSDQGRVGADHDEADLVRPFLPRQQITPAGLYRRNPIPMVLVGGGDKVYDALKERAVGVGIKRRYHVETKGVRIANLVIV</sequence>
<dbReference type="AlphaFoldDB" id="V9DKU3"/>
<feature type="binding site" evidence="6">
    <location>
        <position position="602"/>
    </location>
    <ligand>
        <name>Ca(2+)</name>
        <dbReference type="ChEBI" id="CHEBI:29108"/>
    </ligand>
</feature>
<evidence type="ECO:0000256" key="6">
    <source>
        <dbReference type="PIRSR" id="PIRSR601382-2"/>
    </source>
</evidence>
<dbReference type="Pfam" id="PF01532">
    <property type="entry name" value="Glyco_hydro_47"/>
    <property type="match status" value="1"/>
</dbReference>
<proteinExistence type="inferred from homology"/>
<evidence type="ECO:0000256" key="3">
    <source>
        <dbReference type="ARBA" id="ARBA00022824"/>
    </source>
</evidence>
<comment type="cofactor">
    <cofactor evidence="6">
        <name>Ca(2+)</name>
        <dbReference type="ChEBI" id="CHEBI:29108"/>
    </cofactor>
</comment>
<keyword evidence="6" id="KW-0479">Metal-binding</keyword>
<evidence type="ECO:0000256" key="1">
    <source>
        <dbReference type="ARBA" id="ARBA00004240"/>
    </source>
</evidence>
<evidence type="ECO:0000256" key="2">
    <source>
        <dbReference type="ARBA" id="ARBA00007658"/>
    </source>
</evidence>
<feature type="active site" evidence="5">
    <location>
        <position position="368"/>
    </location>
</feature>
<dbReference type="OrthoDB" id="8118055at2759"/>
<comment type="similarity">
    <text evidence="2 7">Belongs to the glycosyl hydrolase 47 family.</text>
</comment>
<dbReference type="Proteomes" id="UP000030678">
    <property type="component" value="Unassembled WGS sequence"/>
</dbReference>
<keyword evidence="7" id="KW-0378">Hydrolase</keyword>
<keyword evidence="4" id="KW-0325">Glycoprotein</keyword>
<reference evidence="9 10" key="1">
    <citation type="submission" date="2013-03" db="EMBL/GenBank/DDBJ databases">
        <title>The Genome Sequence of Cladophialophora carrionii CBS 160.54.</title>
        <authorList>
            <consortium name="The Broad Institute Genomics Platform"/>
            <person name="Cuomo C."/>
            <person name="de Hoog S."/>
            <person name="Gorbushina A."/>
            <person name="Walker B."/>
            <person name="Young S.K."/>
            <person name="Zeng Q."/>
            <person name="Gargeya S."/>
            <person name="Fitzgerald M."/>
            <person name="Haas B."/>
            <person name="Abouelleil A."/>
            <person name="Allen A.W."/>
            <person name="Alvarado L."/>
            <person name="Arachchi H.M."/>
            <person name="Berlin A.M."/>
            <person name="Chapman S.B."/>
            <person name="Gainer-Dewar J."/>
            <person name="Goldberg J."/>
            <person name="Griggs A."/>
            <person name="Gujja S."/>
            <person name="Hansen M."/>
            <person name="Howarth C."/>
            <person name="Imamovic A."/>
            <person name="Ireland A."/>
            <person name="Larimer J."/>
            <person name="McCowan C."/>
            <person name="Murphy C."/>
            <person name="Pearson M."/>
            <person name="Poon T.W."/>
            <person name="Priest M."/>
            <person name="Roberts A."/>
            <person name="Saif S."/>
            <person name="Shea T."/>
            <person name="Sisk P."/>
            <person name="Sykes S."/>
            <person name="Wortman J."/>
            <person name="Nusbaum C."/>
            <person name="Birren B."/>
        </authorList>
    </citation>
    <scope>NUCLEOTIDE SEQUENCE [LARGE SCALE GENOMIC DNA]</scope>
    <source>
        <strain evidence="9 10">CBS 160.54</strain>
    </source>
</reference>
<dbReference type="GeneID" id="19988014"/>
<feature type="compositionally biased region" description="Acidic residues" evidence="8">
    <location>
        <begin position="1028"/>
        <end position="1040"/>
    </location>
</feature>
<dbReference type="GO" id="GO:0004571">
    <property type="term" value="F:mannosyl-oligosaccharide 1,2-alpha-mannosidase activity"/>
    <property type="evidence" value="ECO:0007669"/>
    <property type="project" value="InterPro"/>
</dbReference>
<dbReference type="GO" id="GO:0005509">
    <property type="term" value="F:calcium ion binding"/>
    <property type="evidence" value="ECO:0007669"/>
    <property type="project" value="InterPro"/>
</dbReference>
<feature type="active site" description="Proton donor" evidence="5">
    <location>
        <position position="495"/>
    </location>
</feature>
<dbReference type="GO" id="GO:0005975">
    <property type="term" value="P:carbohydrate metabolic process"/>
    <property type="evidence" value="ECO:0007669"/>
    <property type="project" value="InterPro"/>
</dbReference>
<dbReference type="PRINTS" id="PR00747">
    <property type="entry name" value="GLYHDRLASE47"/>
</dbReference>
<feature type="region of interest" description="Disordered" evidence="8">
    <location>
        <begin position="889"/>
        <end position="924"/>
    </location>
</feature>
<feature type="region of interest" description="Disordered" evidence="8">
    <location>
        <begin position="1026"/>
        <end position="1051"/>
    </location>
</feature>
<dbReference type="InterPro" id="IPR012341">
    <property type="entry name" value="6hp_glycosidase-like_sf"/>
</dbReference>
<evidence type="ECO:0000256" key="8">
    <source>
        <dbReference type="SAM" id="MobiDB-lite"/>
    </source>
</evidence>
<keyword evidence="6" id="KW-0106">Calcium</keyword>
<evidence type="ECO:0000256" key="4">
    <source>
        <dbReference type="ARBA" id="ARBA00023180"/>
    </source>
</evidence>
<dbReference type="GO" id="GO:0016020">
    <property type="term" value="C:membrane"/>
    <property type="evidence" value="ECO:0007669"/>
    <property type="project" value="InterPro"/>
</dbReference>
<dbReference type="HOGENOM" id="CLU_003818_2_0_1"/>
<dbReference type="InterPro" id="IPR036026">
    <property type="entry name" value="Seven-hairpin_glycosidases"/>
</dbReference>